<reference evidence="6" key="1">
    <citation type="submission" date="2016-11" db="EMBL/GenBank/DDBJ databases">
        <authorList>
            <person name="Varghese N."/>
            <person name="Submissions S."/>
        </authorList>
    </citation>
    <scope>NUCLEOTIDE SEQUENCE [LARGE SCALE GENOMIC DNA]</scope>
    <source>
        <strain evidence="6">DSM 17963</strain>
    </source>
</reference>
<dbReference type="Gene3D" id="2.10.109.10">
    <property type="entry name" value="Umud Fragment, subunit A"/>
    <property type="match status" value="1"/>
</dbReference>
<dbReference type="SUPFAM" id="SSF51306">
    <property type="entry name" value="LexA/Signal peptidase"/>
    <property type="match status" value="1"/>
</dbReference>
<gene>
    <name evidence="5" type="ORF">SAMN05443663_106236</name>
</gene>
<organism evidence="5 6">
    <name type="scientific">Flavobacterium defluvii</name>
    <dbReference type="NCBI Taxonomy" id="370979"/>
    <lineage>
        <taxon>Bacteria</taxon>
        <taxon>Pseudomonadati</taxon>
        <taxon>Bacteroidota</taxon>
        <taxon>Flavobacteriia</taxon>
        <taxon>Flavobacteriales</taxon>
        <taxon>Flavobacteriaceae</taxon>
        <taxon>Flavobacterium</taxon>
    </lineage>
</organism>
<evidence type="ECO:0000256" key="1">
    <source>
        <dbReference type="ARBA" id="ARBA00023015"/>
    </source>
</evidence>
<keyword evidence="6" id="KW-1185">Reference proteome</keyword>
<feature type="domain" description="Peptidase S24/S26A/S26B/S26C" evidence="4">
    <location>
        <begin position="100"/>
        <end position="210"/>
    </location>
</feature>
<evidence type="ECO:0000313" key="5">
    <source>
        <dbReference type="EMBL" id="SHH26460.1"/>
    </source>
</evidence>
<protein>
    <submittedName>
        <fullName evidence="5">Peptidase S24-like</fullName>
    </submittedName>
</protein>
<dbReference type="InterPro" id="IPR015927">
    <property type="entry name" value="Peptidase_S24_S26A/B/C"/>
</dbReference>
<dbReference type="PANTHER" id="PTHR40661">
    <property type="match status" value="1"/>
</dbReference>
<proteinExistence type="predicted"/>
<dbReference type="CDD" id="cd06529">
    <property type="entry name" value="S24_LexA-like"/>
    <property type="match status" value="1"/>
</dbReference>
<sequence>MGSTDRMREYLDYKGITKYKFCNDLGFSNKFLDNSSNMGTDKACKILHYYPEINSEWFLTGNGPMLKENNTNIVIMNNDRKTTDSLHVSQEIPLYDLEAVAGLRELFSSGKPQRVLDTIKIPNLPKCDGAISVTGDSMYPLLKSGDIILYKETEFENIFFGEMYLLSVKLNDWEEYITVKYVQKSEQGNEFVKLVSQNSHHQPKDIHISKISALALIKASIRINTMM</sequence>
<dbReference type="PANTHER" id="PTHR40661:SF1">
    <property type="entry name" value="HTH CRO_C1-TYPE DOMAIN-CONTAINING PROTEIN"/>
    <property type="match status" value="1"/>
</dbReference>
<keyword evidence="2" id="KW-0238">DNA-binding</keyword>
<keyword evidence="1" id="KW-0805">Transcription regulation</keyword>
<dbReference type="InterPro" id="IPR039418">
    <property type="entry name" value="LexA-like"/>
</dbReference>
<dbReference type="Pfam" id="PF00717">
    <property type="entry name" value="Peptidase_S24"/>
    <property type="match status" value="1"/>
</dbReference>
<dbReference type="STRING" id="370979.SAMN05443663_106236"/>
<dbReference type="AlphaFoldDB" id="A0A1M5RJS8"/>
<name>A0A1M5RJS8_9FLAO</name>
<dbReference type="EMBL" id="FQWC01000006">
    <property type="protein sequence ID" value="SHH26460.1"/>
    <property type="molecule type" value="Genomic_DNA"/>
</dbReference>
<dbReference type="GO" id="GO:0003677">
    <property type="term" value="F:DNA binding"/>
    <property type="evidence" value="ECO:0007669"/>
    <property type="project" value="UniProtKB-KW"/>
</dbReference>
<evidence type="ECO:0000259" key="4">
    <source>
        <dbReference type="Pfam" id="PF00717"/>
    </source>
</evidence>
<accession>A0A1M5RJS8</accession>
<dbReference type="InterPro" id="IPR036286">
    <property type="entry name" value="LexA/Signal_pep-like_sf"/>
</dbReference>
<dbReference type="RefSeq" id="WP_073416938.1">
    <property type="nucleotide sequence ID" value="NZ_FQWC01000006.1"/>
</dbReference>
<evidence type="ECO:0000256" key="2">
    <source>
        <dbReference type="ARBA" id="ARBA00023125"/>
    </source>
</evidence>
<dbReference type="Proteomes" id="UP000184071">
    <property type="component" value="Unassembled WGS sequence"/>
</dbReference>
<keyword evidence="3" id="KW-0804">Transcription</keyword>
<evidence type="ECO:0000313" key="6">
    <source>
        <dbReference type="Proteomes" id="UP000184071"/>
    </source>
</evidence>
<evidence type="ECO:0000256" key="3">
    <source>
        <dbReference type="ARBA" id="ARBA00023163"/>
    </source>
</evidence>